<dbReference type="Proteomes" id="UP000254070">
    <property type="component" value="Unassembled WGS sequence"/>
</dbReference>
<dbReference type="EMBL" id="UGIF01000002">
    <property type="protein sequence ID" value="STP30749.1"/>
    <property type="molecule type" value="Genomic_DNA"/>
</dbReference>
<feature type="transmembrane region" description="Helical" evidence="2">
    <location>
        <begin position="134"/>
        <end position="154"/>
    </location>
</feature>
<dbReference type="PANTHER" id="PTHR46558">
    <property type="entry name" value="TRACRIPTIONAL REGULATORY PROTEIN-RELATED-RELATED"/>
    <property type="match status" value="1"/>
</dbReference>
<dbReference type="Pfam" id="PF01381">
    <property type="entry name" value="HTH_3"/>
    <property type="match status" value="1"/>
</dbReference>
<evidence type="ECO:0000313" key="5">
    <source>
        <dbReference type="EMBL" id="STP30749.1"/>
    </source>
</evidence>
<keyword evidence="2" id="KW-0472">Membrane</keyword>
<dbReference type="GO" id="GO:0003677">
    <property type="term" value="F:DNA binding"/>
    <property type="evidence" value="ECO:0007669"/>
    <property type="project" value="UniProtKB-KW"/>
</dbReference>
<evidence type="ECO:0000313" key="6">
    <source>
        <dbReference type="Proteomes" id="UP000252797"/>
    </source>
</evidence>
<feature type="transmembrane region" description="Helical" evidence="2">
    <location>
        <begin position="98"/>
        <end position="122"/>
    </location>
</feature>
<evidence type="ECO:0000259" key="3">
    <source>
        <dbReference type="PROSITE" id="PS50943"/>
    </source>
</evidence>
<dbReference type="Proteomes" id="UP000252797">
    <property type="component" value="Unassembled WGS sequence"/>
</dbReference>
<evidence type="ECO:0000256" key="2">
    <source>
        <dbReference type="SAM" id="Phobius"/>
    </source>
</evidence>
<dbReference type="CDD" id="cd00093">
    <property type="entry name" value="HTH_XRE"/>
    <property type="match status" value="1"/>
</dbReference>
<keyword evidence="1" id="KW-0238">DNA-binding</keyword>
<keyword evidence="2" id="KW-1133">Transmembrane helix</keyword>
<dbReference type="Gene3D" id="1.10.260.40">
    <property type="entry name" value="lambda repressor-like DNA-binding domains"/>
    <property type="match status" value="1"/>
</dbReference>
<evidence type="ECO:0000313" key="4">
    <source>
        <dbReference type="EMBL" id="RCA11132.1"/>
    </source>
</evidence>
<dbReference type="PANTHER" id="PTHR46558:SF11">
    <property type="entry name" value="HTH-TYPE TRANSCRIPTIONAL REGULATOR XRE"/>
    <property type="match status" value="1"/>
</dbReference>
<dbReference type="InterPro" id="IPR010982">
    <property type="entry name" value="Lambda_DNA-bd_dom_sf"/>
</dbReference>
<sequence>MSVGKRLKHFRLEKGFSQNDIATFLNISRQSVSRWETGKAYPDIDKLVELSKYYGISIDELLKESHDLKEEEQKSLHKPSKIEKIDNRQELITYIDSWGLLLLTVLSITVAPFGLLLIPFILWRNKKDNQFYKLTVLFSVLIFLYNIHVFIVWLTTFIEFGITTTIISKLIFQIPLNRSV</sequence>
<organism evidence="4 6">
    <name type="scientific">Enterococcus durans</name>
    <dbReference type="NCBI Taxonomy" id="53345"/>
    <lineage>
        <taxon>Bacteria</taxon>
        <taxon>Bacillati</taxon>
        <taxon>Bacillota</taxon>
        <taxon>Bacilli</taxon>
        <taxon>Lactobacillales</taxon>
        <taxon>Enterococcaceae</taxon>
        <taxon>Enterococcus</taxon>
    </lineage>
</organism>
<protein>
    <submittedName>
        <fullName evidence="5">Helix-turn-helix family protein</fullName>
    </submittedName>
</protein>
<dbReference type="SUPFAM" id="SSF47413">
    <property type="entry name" value="lambda repressor-like DNA-binding domains"/>
    <property type="match status" value="1"/>
</dbReference>
<reference evidence="4 6" key="1">
    <citation type="submission" date="2015-06" db="EMBL/GenBank/DDBJ databases">
        <title>The Genome Sequence of Enterococcus durans 4EA1.</title>
        <authorList>
            <consortium name="The Broad Institute Genomics Platform"/>
            <consortium name="The Broad Institute Genome Sequencing Center for Infectious Disease"/>
            <person name="Earl A.M."/>
            <person name="Van Tyne D."/>
            <person name="Lebreton F."/>
            <person name="Saavedra J.T."/>
            <person name="Gilmore M.S."/>
            <person name="Manson Mcguire A."/>
            <person name="Clock S."/>
            <person name="Crupain M."/>
            <person name="Rangan U."/>
            <person name="Young S."/>
            <person name="Abouelleil A."/>
            <person name="Cao P."/>
            <person name="Chapman S.B."/>
            <person name="Griggs A."/>
            <person name="Priest M."/>
            <person name="Shea T."/>
            <person name="Wortman J."/>
            <person name="Nusbaum C."/>
            <person name="Birren B."/>
        </authorList>
    </citation>
    <scope>NUCLEOTIDE SEQUENCE [LARGE SCALE GENOMIC DNA]</scope>
    <source>
        <strain evidence="4 6">4EA1</strain>
    </source>
</reference>
<accession>A0A367CFJ9</accession>
<keyword evidence="2" id="KW-0812">Transmembrane</keyword>
<evidence type="ECO:0000313" key="7">
    <source>
        <dbReference type="Proteomes" id="UP000254070"/>
    </source>
</evidence>
<name>A0A367CFJ9_9ENTE</name>
<dbReference type="PROSITE" id="PS50943">
    <property type="entry name" value="HTH_CROC1"/>
    <property type="match status" value="1"/>
</dbReference>
<dbReference type="SMART" id="SM00530">
    <property type="entry name" value="HTH_XRE"/>
    <property type="match status" value="1"/>
</dbReference>
<evidence type="ECO:0000256" key="1">
    <source>
        <dbReference type="ARBA" id="ARBA00023125"/>
    </source>
</evidence>
<dbReference type="RefSeq" id="WP_113845979.1">
    <property type="nucleotide sequence ID" value="NZ_CABGIZ010000003.1"/>
</dbReference>
<dbReference type="EMBL" id="LEPB01000004">
    <property type="protein sequence ID" value="RCA11132.1"/>
    <property type="molecule type" value="Genomic_DNA"/>
</dbReference>
<proteinExistence type="predicted"/>
<gene>
    <name evidence="5" type="primary">immR_4</name>
    <name evidence="4" type="ORF">EA71_01887</name>
    <name evidence="5" type="ORF">NCTC8129_03003</name>
</gene>
<feature type="domain" description="HTH cro/C1-type" evidence="3">
    <location>
        <begin position="7"/>
        <end position="61"/>
    </location>
</feature>
<dbReference type="InterPro" id="IPR001387">
    <property type="entry name" value="Cro/C1-type_HTH"/>
</dbReference>
<dbReference type="AlphaFoldDB" id="A0A367CFJ9"/>
<reference evidence="5 7" key="2">
    <citation type="submission" date="2018-06" db="EMBL/GenBank/DDBJ databases">
        <authorList>
            <consortium name="Pathogen Informatics"/>
            <person name="Doyle S."/>
        </authorList>
    </citation>
    <scope>NUCLEOTIDE SEQUENCE [LARGE SCALE GENOMIC DNA]</scope>
    <source>
        <strain evidence="5 7">NCTC8129</strain>
    </source>
</reference>